<proteinExistence type="predicted"/>
<comment type="caution">
    <text evidence="1">The sequence shown here is derived from an EMBL/GenBank/DDBJ whole genome shotgun (WGS) entry which is preliminary data.</text>
</comment>
<keyword evidence="2" id="KW-1185">Reference proteome</keyword>
<sequence length="104" mass="12272">MKACLSRKPRDEGELFLPLLQSLEAALRETGRDKAWHKERLALIVRQNISCLFWCVRVFFRGLNVLQRPRLFCDVGGPNIGYHGFFLVELLLDNFWNYKTFLKQ</sequence>
<protein>
    <submittedName>
        <fullName evidence="1">Uncharacterized protein</fullName>
    </submittedName>
</protein>
<gene>
    <name evidence="1" type="ORF">AVEN_125919_1</name>
</gene>
<evidence type="ECO:0000313" key="2">
    <source>
        <dbReference type="Proteomes" id="UP000499080"/>
    </source>
</evidence>
<dbReference type="Proteomes" id="UP000499080">
    <property type="component" value="Unassembled WGS sequence"/>
</dbReference>
<name>A0A4Y2U3C4_ARAVE</name>
<accession>A0A4Y2U3C4</accession>
<organism evidence="1 2">
    <name type="scientific">Araneus ventricosus</name>
    <name type="common">Orbweaver spider</name>
    <name type="synonym">Epeira ventricosa</name>
    <dbReference type="NCBI Taxonomy" id="182803"/>
    <lineage>
        <taxon>Eukaryota</taxon>
        <taxon>Metazoa</taxon>
        <taxon>Ecdysozoa</taxon>
        <taxon>Arthropoda</taxon>
        <taxon>Chelicerata</taxon>
        <taxon>Arachnida</taxon>
        <taxon>Araneae</taxon>
        <taxon>Araneomorphae</taxon>
        <taxon>Entelegynae</taxon>
        <taxon>Araneoidea</taxon>
        <taxon>Araneidae</taxon>
        <taxon>Araneus</taxon>
    </lineage>
</organism>
<reference evidence="1 2" key="1">
    <citation type="journal article" date="2019" name="Sci. Rep.">
        <title>Orb-weaving spider Araneus ventricosus genome elucidates the spidroin gene catalogue.</title>
        <authorList>
            <person name="Kono N."/>
            <person name="Nakamura H."/>
            <person name="Ohtoshi R."/>
            <person name="Moran D.A.P."/>
            <person name="Shinohara A."/>
            <person name="Yoshida Y."/>
            <person name="Fujiwara M."/>
            <person name="Mori M."/>
            <person name="Tomita M."/>
            <person name="Arakawa K."/>
        </authorList>
    </citation>
    <scope>NUCLEOTIDE SEQUENCE [LARGE SCALE GENOMIC DNA]</scope>
</reference>
<evidence type="ECO:0000313" key="1">
    <source>
        <dbReference type="EMBL" id="GBO07338.1"/>
    </source>
</evidence>
<dbReference type="EMBL" id="BGPR01033418">
    <property type="protein sequence ID" value="GBO07338.1"/>
    <property type="molecule type" value="Genomic_DNA"/>
</dbReference>
<dbReference type="AlphaFoldDB" id="A0A4Y2U3C4"/>